<accession>A0A8J6XK06</accession>
<dbReference type="Proteomes" id="UP000629098">
    <property type="component" value="Unassembled WGS sequence"/>
</dbReference>
<keyword evidence="2" id="KW-1185">Reference proteome</keyword>
<protein>
    <submittedName>
        <fullName evidence="1">Uncharacterized protein</fullName>
    </submittedName>
</protein>
<dbReference type="AlphaFoldDB" id="A0A8J6XK06"/>
<comment type="caution">
    <text evidence="1">The sequence shown here is derived from an EMBL/GenBank/DDBJ whole genome shotgun (WGS) entry which is preliminary data.</text>
</comment>
<evidence type="ECO:0000313" key="1">
    <source>
        <dbReference type="EMBL" id="MBD2777504.1"/>
    </source>
</evidence>
<proteinExistence type="predicted"/>
<sequence>MSHISLHKSATACSLLLAGILGGALAIPATMQLVEQPTVILADSTTNIPQSTEEVNKTALTLAVVTAGGVAVGLTLRARNGSNKFPTGVSSIITIDSASYKLQKQLLLLLHEDKKTANRLITQAKQKYPNKTANWYVEKVIYDLKRDRGA</sequence>
<evidence type="ECO:0000313" key="2">
    <source>
        <dbReference type="Proteomes" id="UP000629098"/>
    </source>
</evidence>
<organism evidence="1 2">
    <name type="scientific">Iningainema tapete BLCC-T55</name>
    <dbReference type="NCBI Taxonomy" id="2748662"/>
    <lineage>
        <taxon>Bacteria</taxon>
        <taxon>Bacillati</taxon>
        <taxon>Cyanobacteriota</taxon>
        <taxon>Cyanophyceae</taxon>
        <taxon>Nostocales</taxon>
        <taxon>Scytonemataceae</taxon>
        <taxon>Iningainema tapete</taxon>
    </lineage>
</organism>
<dbReference type="RefSeq" id="WP_190836567.1">
    <property type="nucleotide sequence ID" value="NZ_CAWPPI010000110.1"/>
</dbReference>
<reference evidence="1" key="1">
    <citation type="submission" date="2020-09" db="EMBL/GenBank/DDBJ databases">
        <title>Iningainema tapete sp. nov. (Scytonemataceae, Cyanobacteria) from greenhouses in central Florida (USA) produces two types of nodularin with biosynthetic potential for microcystin-LR and anabaenopeptins.</title>
        <authorList>
            <person name="Berthold D.E."/>
            <person name="Lefler F.W."/>
            <person name="Huang I.-S."/>
            <person name="Abdulla H."/>
            <person name="Zimba P.V."/>
            <person name="Laughinghouse H.D. IV."/>
        </authorList>
    </citation>
    <scope>NUCLEOTIDE SEQUENCE</scope>
    <source>
        <strain evidence="1">BLCCT55</strain>
    </source>
</reference>
<dbReference type="EMBL" id="JACXAE010000110">
    <property type="protein sequence ID" value="MBD2777504.1"/>
    <property type="molecule type" value="Genomic_DNA"/>
</dbReference>
<name>A0A8J6XK06_9CYAN</name>
<gene>
    <name evidence="1" type="ORF">ICL16_37025</name>
</gene>